<dbReference type="InterPro" id="IPR012296">
    <property type="entry name" value="Nuclease_put_TT1808"/>
</dbReference>
<dbReference type="PANTHER" id="PTHR34107">
    <property type="entry name" value="SLL0198 PROTEIN-RELATED"/>
    <property type="match status" value="1"/>
</dbReference>
<dbReference type="AlphaFoldDB" id="A0A953HX43"/>
<dbReference type="GO" id="GO:0004519">
    <property type="term" value="F:endonuclease activity"/>
    <property type="evidence" value="ECO:0007669"/>
    <property type="project" value="UniProtKB-KW"/>
</dbReference>
<proteinExistence type="predicted"/>
<evidence type="ECO:0000313" key="2">
    <source>
        <dbReference type="EMBL" id="MBY5959830.1"/>
    </source>
</evidence>
<feature type="domain" description="Putative restriction endonuclease" evidence="1">
    <location>
        <begin position="17"/>
        <end position="156"/>
    </location>
</feature>
<protein>
    <submittedName>
        <fullName evidence="2">Uma2 family endonuclease</fullName>
    </submittedName>
</protein>
<keyword evidence="2" id="KW-0540">Nuclease</keyword>
<dbReference type="Proteomes" id="UP000753961">
    <property type="component" value="Unassembled WGS sequence"/>
</dbReference>
<dbReference type="SUPFAM" id="SSF52980">
    <property type="entry name" value="Restriction endonuclease-like"/>
    <property type="match status" value="1"/>
</dbReference>
<name>A0A953HX43_9BACT</name>
<dbReference type="InterPro" id="IPR011335">
    <property type="entry name" value="Restrct_endonuc-II-like"/>
</dbReference>
<evidence type="ECO:0000259" key="1">
    <source>
        <dbReference type="Pfam" id="PF05685"/>
    </source>
</evidence>
<keyword evidence="3" id="KW-1185">Reference proteome</keyword>
<gene>
    <name evidence="2" type="ORF">KUV50_16875</name>
</gene>
<dbReference type="CDD" id="cd06260">
    <property type="entry name" value="DUF820-like"/>
    <property type="match status" value="1"/>
</dbReference>
<organism evidence="2 3">
    <name type="scientific">Membranihabitans marinus</name>
    <dbReference type="NCBI Taxonomy" id="1227546"/>
    <lineage>
        <taxon>Bacteria</taxon>
        <taxon>Pseudomonadati</taxon>
        <taxon>Bacteroidota</taxon>
        <taxon>Saprospiria</taxon>
        <taxon>Saprospirales</taxon>
        <taxon>Saprospiraceae</taxon>
        <taxon>Membranihabitans</taxon>
    </lineage>
</organism>
<dbReference type="InterPro" id="IPR008538">
    <property type="entry name" value="Uma2"/>
</dbReference>
<comment type="caution">
    <text evidence="2">The sequence shown here is derived from an EMBL/GenBank/DDBJ whole genome shotgun (WGS) entry which is preliminary data.</text>
</comment>
<dbReference type="Pfam" id="PF05685">
    <property type="entry name" value="Uma2"/>
    <property type="match status" value="1"/>
</dbReference>
<dbReference type="EMBL" id="JAHVHU010000018">
    <property type="protein sequence ID" value="MBY5959830.1"/>
    <property type="molecule type" value="Genomic_DNA"/>
</dbReference>
<sequence>MDALIKQPPPRTIREVFDALPEGTLAQLIENHLVMSPSPTDSHQKVLNRINFLMLTFLEDNPIGEIRIAPYNVHLDAENVFQPDIVFVLADNLSKIHENGLHGAPDLVVELLSPGTSKYDLNQKKDAYERHGVQEYWIVEPTTKEVQGYFLNDGVFELMHEATGIIHSRLLDRKFNF</sequence>
<evidence type="ECO:0000313" key="3">
    <source>
        <dbReference type="Proteomes" id="UP000753961"/>
    </source>
</evidence>
<dbReference type="RefSeq" id="WP_222581368.1">
    <property type="nucleotide sequence ID" value="NZ_JAHVHU010000018.1"/>
</dbReference>
<dbReference type="PANTHER" id="PTHR34107:SF4">
    <property type="entry name" value="SLL1222 PROTEIN"/>
    <property type="match status" value="1"/>
</dbReference>
<dbReference type="Gene3D" id="3.90.1570.10">
    <property type="entry name" value="tt1808, chain A"/>
    <property type="match status" value="1"/>
</dbReference>
<accession>A0A953HX43</accession>
<keyword evidence="2" id="KW-0378">Hydrolase</keyword>
<reference evidence="2" key="1">
    <citation type="submission" date="2021-06" db="EMBL/GenBank/DDBJ databases">
        <title>44 bacteria genomes isolated from Dapeng, Shenzhen.</title>
        <authorList>
            <person name="Zheng W."/>
            <person name="Yu S."/>
            <person name="Huang Y."/>
        </authorList>
    </citation>
    <scope>NUCLEOTIDE SEQUENCE</scope>
    <source>
        <strain evidence="2">DP5N28-2</strain>
    </source>
</reference>
<keyword evidence="2" id="KW-0255">Endonuclease</keyword>